<dbReference type="GeneID" id="4463449"/>
<dbReference type="InterPro" id="IPR008928">
    <property type="entry name" value="6-hairpin_glycosidase_sf"/>
</dbReference>
<dbReference type="PIRSF" id="PIRSF006402">
    <property type="entry name" value="UCP006402_thioredoxin"/>
    <property type="match status" value="1"/>
</dbReference>
<gene>
    <name evidence="2" type="ordered locus">Mthe_1697</name>
</gene>
<evidence type="ECO:0000259" key="1">
    <source>
        <dbReference type="Pfam" id="PF03190"/>
    </source>
</evidence>
<organism evidence="2 3">
    <name type="scientific">Methanothrix thermoacetophila (strain DSM 6194 / JCM 14653 / NBRC 101360 / PT)</name>
    <name type="common">Methanosaeta thermophila</name>
    <dbReference type="NCBI Taxonomy" id="349307"/>
    <lineage>
        <taxon>Archaea</taxon>
        <taxon>Methanobacteriati</taxon>
        <taxon>Methanobacteriota</taxon>
        <taxon>Stenosarchaea group</taxon>
        <taxon>Methanomicrobia</taxon>
        <taxon>Methanotrichales</taxon>
        <taxon>Methanotrichaceae</taxon>
        <taxon>Methanothrix</taxon>
    </lineage>
</organism>
<dbReference type="InterPro" id="IPR004879">
    <property type="entry name" value="Ssp411-like_TRX"/>
</dbReference>
<dbReference type="OrthoDB" id="28016at2157"/>
<dbReference type="Pfam" id="PF03190">
    <property type="entry name" value="Thioredox_DsbH"/>
    <property type="match status" value="1"/>
</dbReference>
<dbReference type="Gene3D" id="1.50.10.10">
    <property type="match status" value="1"/>
</dbReference>
<sequence>MDRKPNRLAGESSPYLLQHAYNPVDWYPWSPEAFERARAEDRPIFLSIGYSTCHWCHVMARESFEDERIAEMLNRAFVCVKVDREERPDIDAIYMEACQIITGRGGWPLTIIMSPDGIPFFAATYIPKDGRLGMMGLRELIPLVEELWRNRRSELTSLGFKVLNAMRKADTHLQASNADESTLSRAYLELSGIFDWTSGGFGRAPKFPLAQNLLFLLRYWHRTGEMKALEMVELTLREMRCGGIYDQLAYGFHRYSTDSSWGVPHFEKMLYDQALMSVVYLEAYQATGKRDYAIVADEILGFVAEDLRSPDGAFCSALDAESDNIEGGYYLWTMDQLRDALGDDLKKALEVFVLEPIGGSDGKNVLRISLKGELSEFKHTSEPIRRKLLDARSLRRKPFRDEKVLADWNGLMIAAFSRGAQVLGDERWLRIASEAADFVLSSMHRDGMLMHSYKGSRVSILDDYAFLIFGLIELYQAGFDGRYLERAEILCDEMVSHFSDPDGGFYYTMKEQSDIILQRKEIRDGAIPSGYSMATMDMLLLGKILGRPDLEEIASMSLRHISMASLPAQVGLLIALDLALGPSHEIAIVGDADNTRTMLRALWSVYAPRKVVVSGDRPPEWASSLRPVDKKATAYVCSRYTCSFPATDIRSMIELLDVRELRSSENASG</sequence>
<reference evidence="2 3" key="1">
    <citation type="submission" date="2006-10" db="EMBL/GenBank/DDBJ databases">
        <title>Complete sequence of Methanosaeta thermophila PT.</title>
        <authorList>
            <consortium name="US DOE Joint Genome Institute"/>
            <person name="Copeland A."/>
            <person name="Lucas S."/>
            <person name="Lapidus A."/>
            <person name="Barry K."/>
            <person name="Detter J.C."/>
            <person name="Glavina del Rio T."/>
            <person name="Hammon N."/>
            <person name="Israni S."/>
            <person name="Pitluck S."/>
            <person name="Chain P."/>
            <person name="Malfatti S."/>
            <person name="Shin M."/>
            <person name="Vergez L."/>
            <person name="Schmutz J."/>
            <person name="Larimer F."/>
            <person name="Land M."/>
            <person name="Hauser L."/>
            <person name="Kyrpides N."/>
            <person name="Kim E."/>
            <person name="Smith K.S."/>
            <person name="Ingram-Smith C."/>
            <person name="Richardson P."/>
        </authorList>
    </citation>
    <scope>NUCLEOTIDE SEQUENCE [LARGE SCALE GENOMIC DNA]</scope>
    <source>
        <strain evidence="3">DSM 6194 / JCM 14653 / NBRC 101360 / PT</strain>
    </source>
</reference>
<dbReference type="Gene3D" id="3.40.30.10">
    <property type="entry name" value="Glutaredoxin"/>
    <property type="match status" value="1"/>
</dbReference>
<dbReference type="RefSeq" id="WP_011696841.1">
    <property type="nucleotide sequence ID" value="NC_008553.1"/>
</dbReference>
<dbReference type="CDD" id="cd02955">
    <property type="entry name" value="SSP411"/>
    <property type="match status" value="1"/>
</dbReference>
<dbReference type="STRING" id="349307.Mthe_1697"/>
<evidence type="ECO:0000313" key="2">
    <source>
        <dbReference type="EMBL" id="ABK15463.1"/>
    </source>
</evidence>
<dbReference type="InterPro" id="IPR012341">
    <property type="entry name" value="6hp_glycosidase-like_sf"/>
</dbReference>
<keyword evidence="3" id="KW-1185">Reference proteome</keyword>
<evidence type="ECO:0000313" key="3">
    <source>
        <dbReference type="Proteomes" id="UP000000674"/>
    </source>
</evidence>
<protein>
    <recommendedName>
        <fullName evidence="1">Spermatogenesis-associated protein 20-like TRX domain-containing protein</fullName>
    </recommendedName>
</protein>
<dbReference type="PANTHER" id="PTHR42899">
    <property type="entry name" value="SPERMATOGENESIS-ASSOCIATED PROTEIN 20"/>
    <property type="match status" value="1"/>
</dbReference>
<dbReference type="EMBL" id="CP000477">
    <property type="protein sequence ID" value="ABK15463.1"/>
    <property type="molecule type" value="Genomic_DNA"/>
</dbReference>
<dbReference type="InterPro" id="IPR024705">
    <property type="entry name" value="Ssp411"/>
</dbReference>
<dbReference type="HOGENOM" id="CLU_014051_4_1_2"/>
<dbReference type="SUPFAM" id="SSF48208">
    <property type="entry name" value="Six-hairpin glycosidases"/>
    <property type="match status" value="1"/>
</dbReference>
<name>A0B9T9_METTP</name>
<dbReference type="InterPro" id="IPR036249">
    <property type="entry name" value="Thioredoxin-like_sf"/>
</dbReference>
<dbReference type="SUPFAM" id="SSF52833">
    <property type="entry name" value="Thioredoxin-like"/>
    <property type="match status" value="1"/>
</dbReference>
<dbReference type="AlphaFoldDB" id="A0B9T9"/>
<feature type="domain" description="Spermatogenesis-associated protein 20-like TRX" evidence="1">
    <location>
        <begin position="6"/>
        <end position="165"/>
    </location>
</feature>
<dbReference type="GO" id="GO:0005975">
    <property type="term" value="P:carbohydrate metabolic process"/>
    <property type="evidence" value="ECO:0007669"/>
    <property type="project" value="InterPro"/>
</dbReference>
<proteinExistence type="predicted"/>
<dbReference type="PANTHER" id="PTHR42899:SF1">
    <property type="entry name" value="SPERMATOGENESIS-ASSOCIATED PROTEIN 20"/>
    <property type="match status" value="1"/>
</dbReference>
<dbReference type="KEGG" id="mtp:Mthe_1697"/>
<accession>A0B9T9</accession>
<dbReference type="Proteomes" id="UP000000674">
    <property type="component" value="Chromosome"/>
</dbReference>